<dbReference type="RefSeq" id="WP_088354389.1">
    <property type="nucleotide sequence ID" value="NZ_CP061813.1"/>
</dbReference>
<organism evidence="2 3">
    <name type="scientific">Polaribacter haliotis</name>
    <dbReference type="NCBI Taxonomy" id="1888915"/>
    <lineage>
        <taxon>Bacteria</taxon>
        <taxon>Pseudomonadati</taxon>
        <taxon>Bacteroidota</taxon>
        <taxon>Flavobacteriia</taxon>
        <taxon>Flavobacteriales</taxon>
        <taxon>Flavobacteriaceae</taxon>
    </lineage>
</organism>
<dbReference type="Gene3D" id="3.40.50.720">
    <property type="entry name" value="NAD(P)-binding Rossmann-like Domain"/>
    <property type="match status" value="1"/>
</dbReference>
<dbReference type="KEGG" id="phal:H9I45_14615"/>
<sequence length="120" mass="13548">MKKKTLVLGASLNENRYSNIAIKRLRGKEVPVVAIGLRVGVVADVTIATEKVDFKDINTVTLYLNPTRQVAYYNYIISLKPKRVIFNPGTENMDFIKLLKENNIESEIACTLVLLSTNQY</sequence>
<dbReference type="AlphaFoldDB" id="A0A7L8AF21"/>
<name>A0A7L8AF21_9FLAO</name>
<gene>
    <name evidence="2" type="ORF">H9I45_14615</name>
</gene>
<feature type="domain" description="CoA-binding" evidence="1">
    <location>
        <begin position="3"/>
        <end position="114"/>
    </location>
</feature>
<dbReference type="SUPFAM" id="SSF51735">
    <property type="entry name" value="NAD(P)-binding Rossmann-fold domains"/>
    <property type="match status" value="1"/>
</dbReference>
<dbReference type="Proteomes" id="UP000516764">
    <property type="component" value="Chromosome"/>
</dbReference>
<dbReference type="InterPro" id="IPR003781">
    <property type="entry name" value="CoA-bd"/>
</dbReference>
<dbReference type="InterPro" id="IPR036291">
    <property type="entry name" value="NAD(P)-bd_dom_sf"/>
</dbReference>
<evidence type="ECO:0000259" key="1">
    <source>
        <dbReference type="Pfam" id="PF13380"/>
    </source>
</evidence>
<dbReference type="EMBL" id="CP061813">
    <property type="protein sequence ID" value="QOD60557.1"/>
    <property type="molecule type" value="Genomic_DNA"/>
</dbReference>
<accession>A0A7L8AF21</accession>
<dbReference type="OrthoDB" id="708726at2"/>
<dbReference type="Pfam" id="PF13380">
    <property type="entry name" value="CoA_binding_2"/>
    <property type="match status" value="1"/>
</dbReference>
<evidence type="ECO:0000313" key="3">
    <source>
        <dbReference type="Proteomes" id="UP000516764"/>
    </source>
</evidence>
<protein>
    <submittedName>
        <fullName evidence="2">CoA-binding protein</fullName>
    </submittedName>
</protein>
<proteinExistence type="predicted"/>
<keyword evidence="3" id="KW-1185">Reference proteome</keyword>
<evidence type="ECO:0000313" key="2">
    <source>
        <dbReference type="EMBL" id="QOD60557.1"/>
    </source>
</evidence>
<reference evidence="2 3" key="1">
    <citation type="journal article" date="2016" name="Int. J. Syst. Evol. Microbiol.">
        <title>Polaribacter haliotis sp. nov., isolated from the gut of abalone Haliotis discus hannai.</title>
        <authorList>
            <person name="Kim Y.O."/>
            <person name="Park I.S."/>
            <person name="Park S."/>
            <person name="Nam B.H."/>
            <person name="Park J.M."/>
            <person name="Kim D.G."/>
            <person name="Yoon J.H."/>
        </authorList>
    </citation>
    <scope>NUCLEOTIDE SEQUENCE [LARGE SCALE GENOMIC DNA]</scope>
    <source>
        <strain evidence="2 3">KCTC 52418</strain>
    </source>
</reference>